<feature type="non-terminal residue" evidence="6">
    <location>
        <position position="1"/>
    </location>
</feature>
<dbReference type="GO" id="GO:0005829">
    <property type="term" value="C:cytosol"/>
    <property type="evidence" value="ECO:0007669"/>
    <property type="project" value="GOC"/>
</dbReference>
<proteinExistence type="predicted"/>
<evidence type="ECO:0000256" key="1">
    <source>
        <dbReference type="ARBA" id="ARBA00004496"/>
    </source>
</evidence>
<evidence type="ECO:0000313" key="7">
    <source>
        <dbReference type="Proteomes" id="UP000267251"/>
    </source>
</evidence>
<dbReference type="OrthoDB" id="342024at2759"/>
<keyword evidence="2" id="KW-0963">Cytoplasm</keyword>
<evidence type="ECO:0000256" key="3">
    <source>
        <dbReference type="ARBA" id="ARBA00022741"/>
    </source>
</evidence>
<dbReference type="SUPFAM" id="SSF50447">
    <property type="entry name" value="Translation proteins"/>
    <property type="match status" value="1"/>
</dbReference>
<dbReference type="Pfam" id="PF22594">
    <property type="entry name" value="GTP-eEF1A_C"/>
    <property type="match status" value="1"/>
</dbReference>
<organism evidence="6 7">
    <name type="scientific">Piptocephalis cylindrospora</name>
    <dbReference type="NCBI Taxonomy" id="1907219"/>
    <lineage>
        <taxon>Eukaryota</taxon>
        <taxon>Fungi</taxon>
        <taxon>Fungi incertae sedis</taxon>
        <taxon>Zoopagomycota</taxon>
        <taxon>Zoopagomycotina</taxon>
        <taxon>Zoopagomycetes</taxon>
        <taxon>Zoopagales</taxon>
        <taxon>Piptocephalidaceae</taxon>
        <taxon>Piptocephalis</taxon>
    </lineage>
</organism>
<comment type="subcellular location">
    <subcellularLocation>
        <location evidence="1">Cytoplasm</location>
    </subcellularLocation>
</comment>
<accession>A0A4P9Y246</accession>
<evidence type="ECO:0000256" key="2">
    <source>
        <dbReference type="ARBA" id="ARBA00022490"/>
    </source>
</evidence>
<dbReference type="GO" id="GO:0002184">
    <property type="term" value="P:cytoplasmic translational termination"/>
    <property type="evidence" value="ECO:0007669"/>
    <property type="project" value="UniProtKB-ARBA"/>
</dbReference>
<dbReference type="Gene3D" id="2.40.30.10">
    <property type="entry name" value="Translation factors"/>
    <property type="match status" value="2"/>
</dbReference>
<dbReference type="Gene3D" id="3.40.50.300">
    <property type="entry name" value="P-loop containing nucleotide triphosphate hydrolases"/>
    <property type="match status" value="1"/>
</dbReference>
<feature type="domain" description="GTP-eEF1A C-terminal" evidence="5">
    <location>
        <begin position="174"/>
        <end position="227"/>
    </location>
</feature>
<dbReference type="GO" id="GO:0005525">
    <property type="term" value="F:GTP binding"/>
    <property type="evidence" value="ECO:0007669"/>
    <property type="project" value="UniProtKB-KW"/>
</dbReference>
<sequence length="227" mass="24851">QTDWSESRYEEIKTILSTFLNQTGFKSQSVSFIPCSGLEGGNLMVDKGKDIIKLLPWYQGPSLIEQLESLRIPKRLYECPMRCAIIDVFRGGFVAGINVIVRIETGFLSTGGKVMVLPSGEVATIKAIELDGERLEYAASGATVQLILQGIDPSYLSLGGVLCDPSQPAPMSRRFQAQLLVFDIKVPLTIGVPVELFAHHSTQIVRLSKLTALLSKVTGEVQKSNPR</sequence>
<dbReference type="Proteomes" id="UP000267251">
    <property type="component" value="Unassembled WGS sequence"/>
</dbReference>
<evidence type="ECO:0000313" key="6">
    <source>
        <dbReference type="EMBL" id="RKP11910.1"/>
    </source>
</evidence>
<keyword evidence="3" id="KW-0547">Nucleotide-binding</keyword>
<dbReference type="InterPro" id="IPR009000">
    <property type="entry name" value="Transl_B-barrel_sf"/>
</dbReference>
<evidence type="ECO:0000256" key="4">
    <source>
        <dbReference type="ARBA" id="ARBA00023134"/>
    </source>
</evidence>
<gene>
    <name evidence="6" type="ORF">BJ684DRAFT_12235</name>
</gene>
<dbReference type="InterPro" id="IPR054696">
    <property type="entry name" value="GTP-eEF1A_C"/>
</dbReference>
<dbReference type="SUPFAM" id="SSF50465">
    <property type="entry name" value="EF-Tu/eEF-1alpha/eIF2-gamma C-terminal domain"/>
    <property type="match status" value="1"/>
</dbReference>
<dbReference type="InterPro" id="IPR009001">
    <property type="entry name" value="Transl_elong_EF1A/Init_IF2_C"/>
</dbReference>
<dbReference type="InterPro" id="IPR050100">
    <property type="entry name" value="TRAFAC_GTPase_members"/>
</dbReference>
<dbReference type="PANTHER" id="PTHR23115">
    <property type="entry name" value="TRANSLATION FACTOR"/>
    <property type="match status" value="1"/>
</dbReference>
<protein>
    <recommendedName>
        <fullName evidence="5">GTP-eEF1A C-terminal domain-containing protein</fullName>
    </recommendedName>
</protein>
<keyword evidence="7" id="KW-1185">Reference proteome</keyword>
<dbReference type="InterPro" id="IPR027417">
    <property type="entry name" value="P-loop_NTPase"/>
</dbReference>
<evidence type="ECO:0000259" key="5">
    <source>
        <dbReference type="Pfam" id="PF22594"/>
    </source>
</evidence>
<dbReference type="AlphaFoldDB" id="A0A4P9Y246"/>
<keyword evidence="4" id="KW-0342">GTP-binding</keyword>
<dbReference type="EMBL" id="KZ988585">
    <property type="protein sequence ID" value="RKP11910.1"/>
    <property type="molecule type" value="Genomic_DNA"/>
</dbReference>
<reference evidence="7" key="1">
    <citation type="journal article" date="2018" name="Nat. Microbiol.">
        <title>Leveraging single-cell genomics to expand the fungal tree of life.</title>
        <authorList>
            <person name="Ahrendt S.R."/>
            <person name="Quandt C.A."/>
            <person name="Ciobanu D."/>
            <person name="Clum A."/>
            <person name="Salamov A."/>
            <person name="Andreopoulos B."/>
            <person name="Cheng J.F."/>
            <person name="Woyke T."/>
            <person name="Pelin A."/>
            <person name="Henrissat B."/>
            <person name="Reynolds N.K."/>
            <person name="Benny G.L."/>
            <person name="Smith M.E."/>
            <person name="James T.Y."/>
            <person name="Grigoriev I.V."/>
        </authorList>
    </citation>
    <scope>NUCLEOTIDE SEQUENCE [LARGE SCALE GENOMIC DNA]</scope>
</reference>
<name>A0A4P9Y246_9FUNG</name>
<dbReference type="FunFam" id="2.40.30.10:FF:000020">
    <property type="entry name" value="Translation elongation factor EF-1"/>
    <property type="match status" value="1"/>
</dbReference>